<sequence length="145" mass="16530">MKTNSLYNLKSPPQEEESVARRKRHSFTTGRRYSPVVVFTQTVRTTCSPDGSEDFAGNSRLTVPVSHVPLGAFWSTMSTRSPTWTLRLFRVHFRLSINDGTYSVIQRRQNRVVISCACFQRLRDSGPSSSNKSGEMCGWARPRRK</sequence>
<evidence type="ECO:0000313" key="3">
    <source>
        <dbReference type="Proteomes" id="UP001234178"/>
    </source>
</evidence>
<accession>A0ABR0ARM6</accession>
<name>A0ABR0ARM6_9CRUS</name>
<protein>
    <submittedName>
        <fullName evidence="2">Uncharacterized protein</fullName>
    </submittedName>
</protein>
<proteinExistence type="predicted"/>
<gene>
    <name evidence="2" type="ORF">OUZ56_016831</name>
</gene>
<comment type="caution">
    <text evidence="2">The sequence shown here is derived from an EMBL/GenBank/DDBJ whole genome shotgun (WGS) entry which is preliminary data.</text>
</comment>
<reference evidence="2 3" key="1">
    <citation type="journal article" date="2023" name="Nucleic Acids Res.">
        <title>The hologenome of Daphnia magna reveals possible DNA methylation and microbiome-mediated evolution of the host genome.</title>
        <authorList>
            <person name="Chaturvedi A."/>
            <person name="Li X."/>
            <person name="Dhandapani V."/>
            <person name="Marshall H."/>
            <person name="Kissane S."/>
            <person name="Cuenca-Cambronero M."/>
            <person name="Asole G."/>
            <person name="Calvet F."/>
            <person name="Ruiz-Romero M."/>
            <person name="Marangio P."/>
            <person name="Guigo R."/>
            <person name="Rago D."/>
            <person name="Mirbahai L."/>
            <person name="Eastwood N."/>
            <person name="Colbourne J.K."/>
            <person name="Zhou J."/>
            <person name="Mallon E."/>
            <person name="Orsini L."/>
        </authorList>
    </citation>
    <scope>NUCLEOTIDE SEQUENCE [LARGE SCALE GENOMIC DNA]</scope>
    <source>
        <strain evidence="2">LRV0_1</strain>
    </source>
</reference>
<dbReference type="EMBL" id="JAOYFB010000038">
    <property type="protein sequence ID" value="KAK4027780.1"/>
    <property type="molecule type" value="Genomic_DNA"/>
</dbReference>
<evidence type="ECO:0000256" key="1">
    <source>
        <dbReference type="SAM" id="MobiDB-lite"/>
    </source>
</evidence>
<feature type="region of interest" description="Disordered" evidence="1">
    <location>
        <begin position="124"/>
        <end position="145"/>
    </location>
</feature>
<dbReference type="Proteomes" id="UP001234178">
    <property type="component" value="Unassembled WGS sequence"/>
</dbReference>
<evidence type="ECO:0000313" key="2">
    <source>
        <dbReference type="EMBL" id="KAK4027780.1"/>
    </source>
</evidence>
<feature type="region of interest" description="Disordered" evidence="1">
    <location>
        <begin position="1"/>
        <end position="26"/>
    </location>
</feature>
<organism evidence="2 3">
    <name type="scientific">Daphnia magna</name>
    <dbReference type="NCBI Taxonomy" id="35525"/>
    <lineage>
        <taxon>Eukaryota</taxon>
        <taxon>Metazoa</taxon>
        <taxon>Ecdysozoa</taxon>
        <taxon>Arthropoda</taxon>
        <taxon>Crustacea</taxon>
        <taxon>Branchiopoda</taxon>
        <taxon>Diplostraca</taxon>
        <taxon>Cladocera</taxon>
        <taxon>Anomopoda</taxon>
        <taxon>Daphniidae</taxon>
        <taxon>Daphnia</taxon>
    </lineage>
</organism>
<keyword evidence="3" id="KW-1185">Reference proteome</keyword>